<dbReference type="AlphaFoldDB" id="A0ABD3LJH3"/>
<gene>
    <name evidence="2" type="ORF">ACJRO7_012677</name>
</gene>
<organism evidence="2 3">
    <name type="scientific">Eucalyptus globulus</name>
    <name type="common">Tasmanian blue gum</name>
    <dbReference type="NCBI Taxonomy" id="34317"/>
    <lineage>
        <taxon>Eukaryota</taxon>
        <taxon>Viridiplantae</taxon>
        <taxon>Streptophyta</taxon>
        <taxon>Embryophyta</taxon>
        <taxon>Tracheophyta</taxon>
        <taxon>Spermatophyta</taxon>
        <taxon>Magnoliopsida</taxon>
        <taxon>eudicotyledons</taxon>
        <taxon>Gunneridae</taxon>
        <taxon>Pentapetalae</taxon>
        <taxon>rosids</taxon>
        <taxon>malvids</taxon>
        <taxon>Myrtales</taxon>
        <taxon>Myrtaceae</taxon>
        <taxon>Myrtoideae</taxon>
        <taxon>Eucalypteae</taxon>
        <taxon>Eucalyptus</taxon>
    </lineage>
</organism>
<reference evidence="2 3" key="1">
    <citation type="submission" date="2024-11" db="EMBL/GenBank/DDBJ databases">
        <title>Chromosome-level genome assembly of Eucalyptus globulus Labill. provides insights into its genome evolution.</title>
        <authorList>
            <person name="Li X."/>
        </authorList>
    </citation>
    <scope>NUCLEOTIDE SEQUENCE [LARGE SCALE GENOMIC DNA]</scope>
    <source>
        <strain evidence="2">CL2024</strain>
        <tissue evidence="2">Fresh tender leaves</tissue>
    </source>
</reference>
<sequence>MLVECYCGLHMFQRAIGSLGIGNGCGASCCCSEVGAVVALMVAVLAVRWRRSR</sequence>
<evidence type="ECO:0000313" key="2">
    <source>
        <dbReference type="EMBL" id="KAL3751884.1"/>
    </source>
</evidence>
<protein>
    <submittedName>
        <fullName evidence="2">Uncharacterized protein</fullName>
    </submittedName>
</protein>
<accession>A0ABD3LJH3</accession>
<comment type="caution">
    <text evidence="2">The sequence shown here is derived from an EMBL/GenBank/DDBJ whole genome shotgun (WGS) entry which is preliminary data.</text>
</comment>
<proteinExistence type="predicted"/>
<keyword evidence="1" id="KW-0812">Transmembrane</keyword>
<dbReference type="Proteomes" id="UP001634007">
    <property type="component" value="Unassembled WGS sequence"/>
</dbReference>
<keyword evidence="1" id="KW-1133">Transmembrane helix</keyword>
<feature type="transmembrane region" description="Helical" evidence="1">
    <location>
        <begin position="20"/>
        <end position="47"/>
    </location>
</feature>
<feature type="non-terminal residue" evidence="2">
    <location>
        <position position="53"/>
    </location>
</feature>
<keyword evidence="3" id="KW-1185">Reference proteome</keyword>
<dbReference type="EMBL" id="JBJKBG010000002">
    <property type="protein sequence ID" value="KAL3751884.1"/>
    <property type="molecule type" value="Genomic_DNA"/>
</dbReference>
<evidence type="ECO:0000256" key="1">
    <source>
        <dbReference type="SAM" id="Phobius"/>
    </source>
</evidence>
<name>A0ABD3LJH3_EUCGL</name>
<evidence type="ECO:0000313" key="3">
    <source>
        <dbReference type="Proteomes" id="UP001634007"/>
    </source>
</evidence>
<keyword evidence="1" id="KW-0472">Membrane</keyword>